<keyword evidence="1" id="KW-1133">Transmembrane helix</keyword>
<dbReference type="Proteomes" id="UP000236497">
    <property type="component" value="Unassembled WGS sequence"/>
</dbReference>
<feature type="transmembrane region" description="Helical" evidence="1">
    <location>
        <begin position="192"/>
        <end position="210"/>
    </location>
</feature>
<dbReference type="InterPro" id="IPR026841">
    <property type="entry name" value="Aur1/Ipt1"/>
</dbReference>
<dbReference type="OrthoDB" id="9790723at2"/>
<accession>A0A0H5SGB2</accession>
<dbReference type="Pfam" id="PF14378">
    <property type="entry name" value="PAP2_3"/>
    <property type="match status" value="1"/>
</dbReference>
<feature type="transmembrane region" description="Helical" evidence="1">
    <location>
        <begin position="60"/>
        <end position="83"/>
    </location>
</feature>
<dbReference type="SUPFAM" id="SSF48317">
    <property type="entry name" value="Acid phosphatase/Vanadium-dependent haloperoxidase"/>
    <property type="match status" value="1"/>
</dbReference>
<evidence type="ECO:0000259" key="2">
    <source>
        <dbReference type="Pfam" id="PF14378"/>
    </source>
</evidence>
<feature type="transmembrane region" description="Helical" evidence="1">
    <location>
        <begin position="134"/>
        <end position="156"/>
    </location>
</feature>
<proteinExistence type="predicted"/>
<evidence type="ECO:0000313" key="3">
    <source>
        <dbReference type="EMBL" id="CRZ34060.1"/>
    </source>
</evidence>
<feature type="transmembrane region" description="Helical" evidence="1">
    <location>
        <begin position="95"/>
        <end position="114"/>
    </location>
</feature>
<name>A0A0H5SGB2_HERHM</name>
<dbReference type="InterPro" id="IPR036938">
    <property type="entry name" value="PAP2/HPO_sf"/>
</dbReference>
<evidence type="ECO:0000313" key="4">
    <source>
        <dbReference type="Proteomes" id="UP000236497"/>
    </source>
</evidence>
<keyword evidence="1" id="KW-0472">Membrane</keyword>
<reference evidence="3 4" key="1">
    <citation type="submission" date="2015-06" db="EMBL/GenBank/DDBJ databases">
        <authorList>
            <person name="Wibberg Daniel"/>
        </authorList>
    </citation>
    <scope>NUCLEOTIDE SEQUENCE [LARGE SCALE GENOMIC DNA]</scope>
    <source>
        <strain evidence="3 4">T3/55T</strain>
    </source>
</reference>
<gene>
    <name evidence="3" type="ORF">HHT355_0857</name>
</gene>
<feature type="domain" description="Inositolphosphotransferase Aur1/Ipt1" evidence="2">
    <location>
        <begin position="77"/>
        <end position="205"/>
    </location>
</feature>
<feature type="transmembrane region" description="Helical" evidence="1">
    <location>
        <begin position="168"/>
        <end position="186"/>
    </location>
</feature>
<keyword evidence="1" id="KW-0812">Transmembrane</keyword>
<dbReference type="AlphaFoldDB" id="A0A0H5SGB2"/>
<evidence type="ECO:0000256" key="1">
    <source>
        <dbReference type="SAM" id="Phobius"/>
    </source>
</evidence>
<organism evidence="3 4">
    <name type="scientific">Herbinix hemicellulosilytica</name>
    <dbReference type="NCBI Taxonomy" id="1564487"/>
    <lineage>
        <taxon>Bacteria</taxon>
        <taxon>Bacillati</taxon>
        <taxon>Bacillota</taxon>
        <taxon>Clostridia</taxon>
        <taxon>Lachnospirales</taxon>
        <taxon>Lachnospiraceae</taxon>
        <taxon>Herbinix</taxon>
    </lineage>
</organism>
<dbReference type="EMBL" id="CVTD020000010">
    <property type="protein sequence ID" value="CRZ34060.1"/>
    <property type="molecule type" value="Genomic_DNA"/>
</dbReference>
<dbReference type="GO" id="GO:0016020">
    <property type="term" value="C:membrane"/>
    <property type="evidence" value="ECO:0007669"/>
    <property type="project" value="UniProtKB-SubCell"/>
</dbReference>
<sequence>MSKLKIKQRYGKTFGLWIPEYGFFSLIACFFINCFVYWGTQILMKDKYHYDLTSWLDSKIPFVKEWVIIYLGCYVFWAVNYILTSREGKEQWFRFAFADILAKLICGILFIVLPTTNVRPSVTGNDIFSILMRFVYYVDMPVNLFPSLHCLMSWFCFIGIRKSKRVPLWYKFFSCGFAILVCLSTQFTKQHYLIDAAGGIILAELCYFFANHTQTYLYFMKMFIIINQKIFGDDLYDERTENFG</sequence>
<protein>
    <submittedName>
        <fullName evidence="3">Putative membrane protein</fullName>
    </submittedName>
</protein>
<feature type="transmembrane region" description="Helical" evidence="1">
    <location>
        <begin position="21"/>
        <end position="40"/>
    </location>
</feature>
<keyword evidence="4" id="KW-1185">Reference proteome</keyword>